<feature type="region of interest" description="Disordered" evidence="1">
    <location>
        <begin position="507"/>
        <end position="556"/>
    </location>
</feature>
<evidence type="ECO:0000313" key="2">
    <source>
        <dbReference type="EnsemblPlants" id="OBART11G19210.1"/>
    </source>
</evidence>
<accession>A0A0D3HNT0</accession>
<proteinExistence type="predicted"/>
<feature type="region of interest" description="Disordered" evidence="1">
    <location>
        <begin position="674"/>
        <end position="696"/>
    </location>
</feature>
<reference evidence="2" key="2">
    <citation type="submission" date="2015-03" db="UniProtKB">
        <authorList>
            <consortium name="EnsemblPlants"/>
        </authorList>
    </citation>
    <scope>IDENTIFICATION</scope>
</reference>
<dbReference type="PANTHER" id="PTHR35166">
    <property type="entry name" value="OS05G0193700 PROTEIN-RELATED"/>
    <property type="match status" value="1"/>
</dbReference>
<dbReference type="PANTHER" id="PTHR35166:SF11">
    <property type="entry name" value="OS05G0151550 PROTEIN"/>
    <property type="match status" value="1"/>
</dbReference>
<evidence type="ECO:0000313" key="3">
    <source>
        <dbReference type="Proteomes" id="UP000026960"/>
    </source>
</evidence>
<evidence type="ECO:0000256" key="1">
    <source>
        <dbReference type="SAM" id="MobiDB-lite"/>
    </source>
</evidence>
<dbReference type="HOGENOM" id="CLU_329395_0_0_1"/>
<dbReference type="AlphaFoldDB" id="A0A0D3HNT0"/>
<dbReference type="Gramene" id="OBART11G19210.1">
    <property type="protein sequence ID" value="OBART11G19210.1"/>
    <property type="gene ID" value="OBART11G19210"/>
</dbReference>
<reference evidence="2" key="1">
    <citation type="journal article" date="2009" name="Rice">
        <title>De Novo Next Generation Sequencing of Plant Genomes.</title>
        <authorList>
            <person name="Rounsley S."/>
            <person name="Marri P.R."/>
            <person name="Yu Y."/>
            <person name="He R."/>
            <person name="Sisneros N."/>
            <person name="Goicoechea J.L."/>
            <person name="Lee S.J."/>
            <person name="Angelova A."/>
            <person name="Kudrna D."/>
            <person name="Luo M."/>
            <person name="Affourtit J."/>
            <person name="Desany B."/>
            <person name="Knight J."/>
            <person name="Niazi F."/>
            <person name="Egholm M."/>
            <person name="Wing R.A."/>
        </authorList>
    </citation>
    <scope>NUCLEOTIDE SEQUENCE [LARGE SCALE GENOMIC DNA]</scope>
    <source>
        <strain evidence="2">cv. IRGC 105608</strain>
    </source>
</reference>
<sequence length="872" mass="98561">MPENFVAMILALKREPWPTSEYLDSLSPEKRGEELKCAERRSKLDDDLEKLQKDVRDGIDKDGYYLVDESYLAESAACEAQIDELWAKIDWDLYYFGDWDYDDPECVGTTEKKPMLAAAATSAVGGVDGGDVEPKHAAVEKVPMPQEYIAAILSMKRERPLSPEELARLSPEELREEEERKELDDSFEEFQAEVRRDVENNGCYMVDESYLAESAEFQRELKEGWAKIDFSGVIVGEWEYDNPDCTLDRLGPTTTTTMDPNDAAVPTPAAAAVAAGDEKKPPAGKVPMPDGYIATIPSLKREPPPKPEYLSLLSPEEREKQLEFDAVCAKEDDALEELQAKILAGLRKDGYYLVDESFLEKSAAMRAYVSEEWAKMDWAGSGIIFGDWDYDDPQCAKKTTAAAPLLAQGYVDSILAFERVQWPVFSDDDLKHLSPEQRREIDKMAALHKALDDDLAVFQAEVSRQVEDNGCYVVGESYLADQAKLEALIKEEWAKIDWSAFEFEPRRRRRPQQELPSPRSPRRRQLKLSSEGSVPARPAASRSSRSHPPYPDDDHWALLSPEQLQLREEMAAIGKEFEDSFEEFQAEVRREVEEKGFYEVDESYYADQAEMQAQLKEGWAKIDWSDVVCADWDDFNDPNCSAAASDEAAATVVAEAAEVVTGVDCADDAAAAATTVDGDGGDEKKQQQQQQPSVNKLHMPQEYLDYILAWRKRPFPLPDDGEILSPEHRKMRERMAATCNELGDGFEEFQAEVRREVEEKGFYEVDESAKIDWGRHPTIPNHPYELSRHLQSTPGKARQGELQRPIERIKRMEAEKGTATVKSVTGAAAEEIFTEQEDELQALVSEEFAKIDLKSIKFGDWDYDDPTCCHMP</sequence>
<keyword evidence="3" id="KW-1185">Reference proteome</keyword>
<protein>
    <submittedName>
        <fullName evidence="2">Uncharacterized protein</fullName>
    </submittedName>
</protein>
<dbReference type="Proteomes" id="UP000026960">
    <property type="component" value="Chromosome 11"/>
</dbReference>
<name>A0A0D3HNT0_9ORYZ</name>
<dbReference type="eggNOG" id="ENOG502R4S6">
    <property type="taxonomic scope" value="Eukaryota"/>
</dbReference>
<organism evidence="2">
    <name type="scientific">Oryza barthii</name>
    <dbReference type="NCBI Taxonomy" id="65489"/>
    <lineage>
        <taxon>Eukaryota</taxon>
        <taxon>Viridiplantae</taxon>
        <taxon>Streptophyta</taxon>
        <taxon>Embryophyta</taxon>
        <taxon>Tracheophyta</taxon>
        <taxon>Spermatophyta</taxon>
        <taxon>Magnoliopsida</taxon>
        <taxon>Liliopsida</taxon>
        <taxon>Poales</taxon>
        <taxon>Poaceae</taxon>
        <taxon>BOP clade</taxon>
        <taxon>Oryzoideae</taxon>
        <taxon>Oryzeae</taxon>
        <taxon>Oryzinae</taxon>
        <taxon>Oryza</taxon>
    </lineage>
</organism>
<dbReference type="EnsemblPlants" id="OBART11G19210.1">
    <property type="protein sequence ID" value="OBART11G19210.1"/>
    <property type="gene ID" value="OBART11G19210"/>
</dbReference>
<dbReference type="PaxDb" id="65489-OBART11G19210.1"/>
<feature type="compositionally biased region" description="Low complexity" evidence="1">
    <location>
        <begin position="533"/>
        <end position="547"/>
    </location>
</feature>